<dbReference type="AlphaFoldDB" id="A0A1A9WAR3"/>
<keyword evidence="3" id="KW-1185">Reference proteome</keyword>
<name>A0A1A9WAR3_9MUSC</name>
<accession>A0A1A9WAR3</accession>
<reference evidence="2" key="2">
    <citation type="submission" date="2020-05" db="UniProtKB">
        <authorList>
            <consortium name="EnsemblMetazoa"/>
        </authorList>
    </citation>
    <scope>IDENTIFICATION</scope>
    <source>
        <strain evidence="2">IAEA</strain>
    </source>
</reference>
<dbReference type="Proteomes" id="UP000091820">
    <property type="component" value="Unassembled WGS sequence"/>
</dbReference>
<sequence length="158" mass="18288">MNPFIQIAFVLAFFFNICLSVDLCTSYIYTVTNQSRYTSLHHNVTLKPFTKTIHVKGNVIFNIGERIEGDRLIVTHTDEAQYTREEDIEAILKYPQCYEDSKNGYTLTFVQVYVSLTSDDAFVYFVGKSGGIGQRFCQILLTANQTHNYSYQIYFYGY</sequence>
<evidence type="ECO:0000313" key="3">
    <source>
        <dbReference type="Proteomes" id="UP000091820"/>
    </source>
</evidence>
<evidence type="ECO:0000313" key="2">
    <source>
        <dbReference type="EnsemblMetazoa" id="GBRI012467-PA"/>
    </source>
</evidence>
<keyword evidence="1" id="KW-0732">Signal</keyword>
<organism evidence="2 3">
    <name type="scientific">Glossina brevipalpis</name>
    <dbReference type="NCBI Taxonomy" id="37001"/>
    <lineage>
        <taxon>Eukaryota</taxon>
        <taxon>Metazoa</taxon>
        <taxon>Ecdysozoa</taxon>
        <taxon>Arthropoda</taxon>
        <taxon>Hexapoda</taxon>
        <taxon>Insecta</taxon>
        <taxon>Pterygota</taxon>
        <taxon>Neoptera</taxon>
        <taxon>Endopterygota</taxon>
        <taxon>Diptera</taxon>
        <taxon>Brachycera</taxon>
        <taxon>Muscomorpha</taxon>
        <taxon>Hippoboscoidea</taxon>
        <taxon>Glossinidae</taxon>
        <taxon>Glossina</taxon>
    </lineage>
</organism>
<dbReference type="Pfam" id="PF15868">
    <property type="entry name" value="MBF2"/>
    <property type="match status" value="1"/>
</dbReference>
<reference evidence="3" key="1">
    <citation type="submission" date="2014-03" db="EMBL/GenBank/DDBJ databases">
        <authorList>
            <person name="Aksoy S."/>
            <person name="Warren W."/>
            <person name="Wilson R.K."/>
        </authorList>
    </citation>
    <scope>NUCLEOTIDE SEQUENCE [LARGE SCALE GENOMIC DNA]</scope>
    <source>
        <strain evidence="3">IAEA</strain>
    </source>
</reference>
<feature type="chain" id="PRO_5008400188" evidence="1">
    <location>
        <begin position="21"/>
        <end position="158"/>
    </location>
</feature>
<dbReference type="EnsemblMetazoa" id="GBRI012467-RA">
    <property type="protein sequence ID" value="GBRI012467-PA"/>
    <property type="gene ID" value="GBRI012467"/>
</dbReference>
<evidence type="ECO:0000256" key="1">
    <source>
        <dbReference type="SAM" id="SignalP"/>
    </source>
</evidence>
<feature type="signal peptide" evidence="1">
    <location>
        <begin position="1"/>
        <end position="20"/>
    </location>
</feature>
<proteinExistence type="predicted"/>
<dbReference type="VEuPathDB" id="VectorBase:GBRI012467"/>
<protein>
    <submittedName>
        <fullName evidence="2">Uncharacterized protein</fullName>
    </submittedName>
</protein>
<dbReference type="InterPro" id="IPR031734">
    <property type="entry name" value="MBF2"/>
</dbReference>